<dbReference type="Proteomes" id="UP000233786">
    <property type="component" value="Unassembled WGS sequence"/>
</dbReference>
<dbReference type="CDD" id="cd17365">
    <property type="entry name" value="MFS_PcaK_like"/>
    <property type="match status" value="1"/>
</dbReference>
<gene>
    <name evidence="7" type="ORF">A8926_4665</name>
</gene>
<feature type="transmembrane region" description="Helical" evidence="5">
    <location>
        <begin position="371"/>
        <end position="396"/>
    </location>
</feature>
<dbReference type="InterPro" id="IPR011701">
    <property type="entry name" value="MFS"/>
</dbReference>
<dbReference type="RefSeq" id="WP_237710894.1">
    <property type="nucleotide sequence ID" value="NZ_CP061007.1"/>
</dbReference>
<feature type="transmembrane region" description="Helical" evidence="5">
    <location>
        <begin position="312"/>
        <end position="330"/>
    </location>
</feature>
<comment type="subcellular location">
    <subcellularLocation>
        <location evidence="1">Cell membrane</location>
        <topology evidence="1">Multi-pass membrane protein</topology>
    </subcellularLocation>
</comment>
<dbReference type="InterPro" id="IPR020846">
    <property type="entry name" value="MFS_dom"/>
</dbReference>
<evidence type="ECO:0000313" key="8">
    <source>
        <dbReference type="Proteomes" id="UP000233786"/>
    </source>
</evidence>
<protein>
    <submittedName>
        <fullName evidence="7">AAHS family benzoate transporter-like MFS transporter</fullName>
    </submittedName>
</protein>
<evidence type="ECO:0000256" key="1">
    <source>
        <dbReference type="ARBA" id="ARBA00004651"/>
    </source>
</evidence>
<dbReference type="InterPro" id="IPR036259">
    <property type="entry name" value="MFS_trans_sf"/>
</dbReference>
<evidence type="ECO:0000256" key="2">
    <source>
        <dbReference type="ARBA" id="ARBA00022692"/>
    </source>
</evidence>
<dbReference type="GO" id="GO:0046943">
    <property type="term" value="F:carboxylic acid transmembrane transporter activity"/>
    <property type="evidence" value="ECO:0007669"/>
    <property type="project" value="TreeGrafter"/>
</dbReference>
<feature type="transmembrane region" description="Helical" evidence="5">
    <location>
        <begin position="113"/>
        <end position="133"/>
    </location>
</feature>
<dbReference type="AlphaFoldDB" id="A0A2N3Y1K1"/>
<evidence type="ECO:0000256" key="4">
    <source>
        <dbReference type="ARBA" id="ARBA00023136"/>
    </source>
</evidence>
<keyword evidence="2 5" id="KW-0812">Transmembrane</keyword>
<feature type="transmembrane region" description="Helical" evidence="5">
    <location>
        <begin position="402"/>
        <end position="421"/>
    </location>
</feature>
<dbReference type="SUPFAM" id="SSF103473">
    <property type="entry name" value="MFS general substrate transporter"/>
    <property type="match status" value="1"/>
</dbReference>
<dbReference type="PANTHER" id="PTHR23508">
    <property type="entry name" value="CARBOXYLIC ACID TRANSPORTER PROTEIN HOMOLOG"/>
    <property type="match status" value="1"/>
</dbReference>
<evidence type="ECO:0000256" key="5">
    <source>
        <dbReference type="SAM" id="Phobius"/>
    </source>
</evidence>
<feature type="transmembrane region" description="Helical" evidence="5">
    <location>
        <begin position="336"/>
        <end position="359"/>
    </location>
</feature>
<dbReference type="PROSITE" id="PS50850">
    <property type="entry name" value="MFS"/>
    <property type="match status" value="1"/>
</dbReference>
<keyword evidence="3 5" id="KW-1133">Transmembrane helix</keyword>
<name>A0A2N3Y1K1_SACSN</name>
<dbReference type="Gene3D" id="1.20.1250.20">
    <property type="entry name" value="MFS general substrate transporter like domains"/>
    <property type="match status" value="2"/>
</dbReference>
<feature type="transmembrane region" description="Helical" evidence="5">
    <location>
        <begin position="145"/>
        <end position="166"/>
    </location>
</feature>
<dbReference type="Pfam" id="PF07690">
    <property type="entry name" value="MFS_1"/>
    <property type="match status" value="1"/>
</dbReference>
<dbReference type="STRING" id="994479.GCA_000194155_06769"/>
<dbReference type="PANTHER" id="PTHR23508:SF10">
    <property type="entry name" value="CARBOXYLIC ACID TRANSPORTER PROTEIN HOMOLOG"/>
    <property type="match status" value="1"/>
</dbReference>
<organism evidence="7 8">
    <name type="scientific">Saccharopolyspora spinosa</name>
    <dbReference type="NCBI Taxonomy" id="60894"/>
    <lineage>
        <taxon>Bacteria</taxon>
        <taxon>Bacillati</taxon>
        <taxon>Actinomycetota</taxon>
        <taxon>Actinomycetes</taxon>
        <taxon>Pseudonocardiales</taxon>
        <taxon>Pseudonocardiaceae</taxon>
        <taxon>Saccharopolyspora</taxon>
    </lineage>
</organism>
<feature type="transmembrane region" description="Helical" evidence="5">
    <location>
        <begin position="286"/>
        <end position="305"/>
    </location>
</feature>
<keyword evidence="4 5" id="KW-0472">Membrane</keyword>
<keyword evidence="8" id="KW-1185">Reference proteome</keyword>
<comment type="caution">
    <text evidence="7">The sequence shown here is derived from an EMBL/GenBank/DDBJ whole genome shotgun (WGS) entry which is preliminary data.</text>
</comment>
<evidence type="ECO:0000259" key="6">
    <source>
        <dbReference type="PROSITE" id="PS50850"/>
    </source>
</evidence>
<dbReference type="GO" id="GO:0005886">
    <property type="term" value="C:plasma membrane"/>
    <property type="evidence" value="ECO:0007669"/>
    <property type="project" value="UniProtKB-SubCell"/>
</dbReference>
<accession>A0A2N3Y1K1</accession>
<evidence type="ECO:0000256" key="3">
    <source>
        <dbReference type="ARBA" id="ARBA00022989"/>
    </source>
</evidence>
<sequence>MTQTMAVGSPRRRLVVVAMCFLAILADGYDLGIYGATLPTLLKGSGWDMGPALAGAIGSYTLVGMMVGYLLAGPITDRVGRRPILVAGIAWFSVGSGICALATGPGFFGAARFFTGIGLGLVVPSAIALGVEFAPRGRHQIYNGLLLTGYAVGGVGAALAGLFLVPHLGWRGPYWVGAAFLLAVPVVAALVPESVGHLTARGRLAEAGKIAARYGLYQPEAVAADKRASRSWVAGLRDVFQRRYRRATVLFFIASACGTLLLYGLNTWLPQLMREAGYPLGSSLEFLLLYQAGSVAGLIAGALLADRVGPKPVVVPYFLVAVVCLLLLAQPLGVPVLMMAVILTGLGTSATQSLIDGYIAVYYPASSRASALGVTLGFGRVGAIAGPSIAGWVLAAGVGFQWNFYAFAIPALVGAIAISAMPRRRATDQLADDGISTAVINPGVTR</sequence>
<feature type="transmembrane region" description="Helical" evidence="5">
    <location>
        <begin position="52"/>
        <end position="72"/>
    </location>
</feature>
<evidence type="ECO:0000313" key="7">
    <source>
        <dbReference type="EMBL" id="PKW16782.1"/>
    </source>
</evidence>
<reference evidence="7" key="1">
    <citation type="submission" date="2017-12" db="EMBL/GenBank/DDBJ databases">
        <title>Sequencing the genomes of 1000 Actinobacteria strains.</title>
        <authorList>
            <person name="Klenk H.-P."/>
        </authorList>
    </citation>
    <scope>NUCLEOTIDE SEQUENCE [LARGE SCALE GENOMIC DNA]</scope>
    <source>
        <strain evidence="7">DSM 44228</strain>
    </source>
</reference>
<feature type="domain" description="Major facilitator superfamily (MFS) profile" evidence="6">
    <location>
        <begin position="16"/>
        <end position="426"/>
    </location>
</feature>
<feature type="transmembrane region" description="Helical" evidence="5">
    <location>
        <begin position="84"/>
        <end position="107"/>
    </location>
</feature>
<feature type="transmembrane region" description="Helical" evidence="5">
    <location>
        <begin position="172"/>
        <end position="191"/>
    </location>
</feature>
<proteinExistence type="predicted"/>
<dbReference type="EMBL" id="PJNB01000001">
    <property type="protein sequence ID" value="PKW16782.1"/>
    <property type="molecule type" value="Genomic_DNA"/>
</dbReference>
<feature type="transmembrane region" description="Helical" evidence="5">
    <location>
        <begin position="247"/>
        <end position="266"/>
    </location>
</feature>